<evidence type="ECO:0000313" key="1">
    <source>
        <dbReference type="EMBL" id="KAK1143145.1"/>
    </source>
</evidence>
<dbReference type="EMBL" id="JAOPJF010000043">
    <property type="protein sequence ID" value="KAK1143145.1"/>
    <property type="molecule type" value="Genomic_DNA"/>
</dbReference>
<name>A0ACC3AZV4_9EURO</name>
<organism evidence="1 2">
    <name type="scientific">Aspergillus melleus</name>
    <dbReference type="NCBI Taxonomy" id="138277"/>
    <lineage>
        <taxon>Eukaryota</taxon>
        <taxon>Fungi</taxon>
        <taxon>Dikarya</taxon>
        <taxon>Ascomycota</taxon>
        <taxon>Pezizomycotina</taxon>
        <taxon>Eurotiomycetes</taxon>
        <taxon>Eurotiomycetidae</taxon>
        <taxon>Eurotiales</taxon>
        <taxon>Aspergillaceae</taxon>
        <taxon>Aspergillus</taxon>
        <taxon>Aspergillus subgen. Circumdati</taxon>
    </lineage>
</organism>
<sequence>MTREKSAPKARRQRSQERVRVYEEFDKESLNDMRRLVHGRVQQRNDAFTQRLSSLPQDNPEPTRASIENINEEFSQLEKNNPDQINKLQDLLTVRRAGADFSQSMTDEVDELNTYEAGVGSLATLIDNASTSGFLKPGKGPLFSINRRSRGKQEAVLGGQRARKGRTDYSHLPWRKEAAVFRDKEYPYTVCLGSSKRTVNPYYCSIAFPPDMDIGDGSVWVKIEICPLGQRHPEVYAKFATNEDPASRLAFRVRYKVSEGTEHQFYGDTTSSTLVYRANTLVDILANNIPDEIIAKTPRRYLYFRKESCPPGLERFGGGNYTEF</sequence>
<protein>
    <submittedName>
        <fullName evidence="1">Uncharacterized protein</fullName>
    </submittedName>
</protein>
<keyword evidence="2" id="KW-1185">Reference proteome</keyword>
<dbReference type="Proteomes" id="UP001177260">
    <property type="component" value="Unassembled WGS sequence"/>
</dbReference>
<accession>A0ACC3AZV4</accession>
<reference evidence="1 2" key="1">
    <citation type="journal article" date="2023" name="ACS Omega">
        <title>Identification of the Neoaspergillic Acid Biosynthesis Gene Cluster by Establishing an In Vitro CRISPR-Ribonucleoprotein Genetic System in Aspergillus melleus.</title>
        <authorList>
            <person name="Yuan B."/>
            <person name="Grau M.F."/>
            <person name="Murata R.M."/>
            <person name="Torok T."/>
            <person name="Venkateswaran K."/>
            <person name="Stajich J.E."/>
            <person name="Wang C.C.C."/>
        </authorList>
    </citation>
    <scope>NUCLEOTIDE SEQUENCE [LARGE SCALE GENOMIC DNA]</scope>
    <source>
        <strain evidence="1 2">IMV 1140</strain>
    </source>
</reference>
<evidence type="ECO:0000313" key="2">
    <source>
        <dbReference type="Proteomes" id="UP001177260"/>
    </source>
</evidence>
<proteinExistence type="predicted"/>
<gene>
    <name evidence="1" type="ORF">N8T08_007031</name>
</gene>
<comment type="caution">
    <text evidence="1">The sequence shown here is derived from an EMBL/GenBank/DDBJ whole genome shotgun (WGS) entry which is preliminary data.</text>
</comment>